<dbReference type="InterPro" id="IPR023561">
    <property type="entry name" value="Carbonic_anhydrase_a-class"/>
</dbReference>
<evidence type="ECO:0000259" key="7">
    <source>
        <dbReference type="PROSITE" id="PS51144"/>
    </source>
</evidence>
<dbReference type="GO" id="GO:0004089">
    <property type="term" value="F:carbonate dehydratase activity"/>
    <property type="evidence" value="ECO:0007669"/>
    <property type="project" value="UniProtKB-EC"/>
</dbReference>
<dbReference type="SUPFAM" id="SSF51069">
    <property type="entry name" value="Carbonic anhydrase"/>
    <property type="match status" value="1"/>
</dbReference>
<evidence type="ECO:0000256" key="1">
    <source>
        <dbReference type="ARBA" id="ARBA00010718"/>
    </source>
</evidence>
<keyword evidence="3" id="KW-0479">Metal-binding</keyword>
<evidence type="ECO:0000256" key="4">
    <source>
        <dbReference type="ARBA" id="ARBA00022833"/>
    </source>
</evidence>
<dbReference type="AlphaFoldDB" id="A0A0C2J5G3"/>
<evidence type="ECO:0000256" key="6">
    <source>
        <dbReference type="ARBA" id="ARBA00048348"/>
    </source>
</evidence>
<dbReference type="GO" id="GO:0008270">
    <property type="term" value="F:zinc ion binding"/>
    <property type="evidence" value="ECO:0007669"/>
    <property type="project" value="InterPro"/>
</dbReference>
<dbReference type="PANTHER" id="PTHR18952">
    <property type="entry name" value="CARBONIC ANHYDRASE"/>
    <property type="match status" value="1"/>
</dbReference>
<proteinExistence type="inferred from homology"/>
<accession>A0A0C2J5G3</accession>
<dbReference type="OrthoDB" id="6151278at2759"/>
<comment type="catalytic activity">
    <reaction evidence="6">
        <text>hydrogencarbonate + H(+) = CO2 + H2O</text>
        <dbReference type="Rhea" id="RHEA:10748"/>
        <dbReference type="ChEBI" id="CHEBI:15377"/>
        <dbReference type="ChEBI" id="CHEBI:15378"/>
        <dbReference type="ChEBI" id="CHEBI:16526"/>
        <dbReference type="ChEBI" id="CHEBI:17544"/>
        <dbReference type="EC" id="4.2.1.1"/>
    </reaction>
</comment>
<dbReference type="Gene3D" id="3.10.200.10">
    <property type="entry name" value="Alpha carbonic anhydrase"/>
    <property type="match status" value="1"/>
</dbReference>
<dbReference type="Proteomes" id="UP000031668">
    <property type="component" value="Unassembled WGS sequence"/>
</dbReference>
<evidence type="ECO:0000256" key="3">
    <source>
        <dbReference type="ARBA" id="ARBA00022723"/>
    </source>
</evidence>
<dbReference type="Pfam" id="PF00194">
    <property type="entry name" value="Carb_anhydrase"/>
    <property type="match status" value="1"/>
</dbReference>
<protein>
    <recommendedName>
        <fullName evidence="2">carbonic anhydrase</fullName>
        <ecNumber evidence="2">4.2.1.1</ecNumber>
    </recommendedName>
</protein>
<dbReference type="EC" id="4.2.1.1" evidence="2"/>
<organism evidence="8 9">
    <name type="scientific">Thelohanellus kitauei</name>
    <name type="common">Myxosporean</name>
    <dbReference type="NCBI Taxonomy" id="669202"/>
    <lineage>
        <taxon>Eukaryota</taxon>
        <taxon>Metazoa</taxon>
        <taxon>Cnidaria</taxon>
        <taxon>Myxozoa</taxon>
        <taxon>Myxosporea</taxon>
        <taxon>Bivalvulida</taxon>
        <taxon>Platysporina</taxon>
        <taxon>Myxobolidae</taxon>
        <taxon>Thelohanellus</taxon>
    </lineage>
</organism>
<gene>
    <name evidence="8" type="ORF">RF11_03115</name>
</gene>
<keyword evidence="4" id="KW-0862">Zinc</keyword>
<evidence type="ECO:0000256" key="2">
    <source>
        <dbReference type="ARBA" id="ARBA00012925"/>
    </source>
</evidence>
<feature type="domain" description="Alpha-carbonic anhydrase" evidence="7">
    <location>
        <begin position="9"/>
        <end position="142"/>
    </location>
</feature>
<evidence type="ECO:0000313" key="8">
    <source>
        <dbReference type="EMBL" id="KII64408.1"/>
    </source>
</evidence>
<evidence type="ECO:0000256" key="5">
    <source>
        <dbReference type="ARBA" id="ARBA00023239"/>
    </source>
</evidence>
<dbReference type="InterPro" id="IPR001148">
    <property type="entry name" value="CA_dom"/>
</dbReference>
<comment type="similarity">
    <text evidence="1">Belongs to the alpha-carbonic anhydrase family.</text>
</comment>
<dbReference type="InterPro" id="IPR036398">
    <property type="entry name" value="CA_dom_sf"/>
</dbReference>
<keyword evidence="5" id="KW-0456">Lyase</keyword>
<evidence type="ECO:0000313" key="9">
    <source>
        <dbReference type="Proteomes" id="UP000031668"/>
    </source>
</evidence>
<sequence>MGLPRHGDKCIIYNLAYGPKKWSEHYPVCGGKRQSPIRMESEHAEKPLNEMFSLELFTGNEDGIIYGQLMNDGYHLSMLIYGAMGRVEITGGPLNGIVFSLYNFHFHYSCDEYLDGSEHSLDGEKYEGEARGFLHIASSSFL</sequence>
<comment type="caution">
    <text evidence="8">The sequence shown here is derived from an EMBL/GenBank/DDBJ whole genome shotgun (WGS) entry which is preliminary data.</text>
</comment>
<dbReference type="PROSITE" id="PS51144">
    <property type="entry name" value="ALPHA_CA_2"/>
    <property type="match status" value="1"/>
</dbReference>
<name>A0A0C2J5G3_THEKT</name>
<keyword evidence="9" id="KW-1185">Reference proteome</keyword>
<dbReference type="PANTHER" id="PTHR18952:SF265">
    <property type="entry name" value="CARBONIC ANHYDRASE"/>
    <property type="match status" value="1"/>
</dbReference>
<reference evidence="8 9" key="1">
    <citation type="journal article" date="2014" name="Genome Biol. Evol.">
        <title>The genome of the myxosporean Thelohanellus kitauei shows adaptations to nutrient acquisition within its fish host.</title>
        <authorList>
            <person name="Yang Y."/>
            <person name="Xiong J."/>
            <person name="Zhou Z."/>
            <person name="Huo F."/>
            <person name="Miao W."/>
            <person name="Ran C."/>
            <person name="Liu Y."/>
            <person name="Zhang J."/>
            <person name="Feng J."/>
            <person name="Wang M."/>
            <person name="Wang M."/>
            <person name="Wang L."/>
            <person name="Yao B."/>
        </authorList>
    </citation>
    <scope>NUCLEOTIDE SEQUENCE [LARGE SCALE GENOMIC DNA]</scope>
    <source>
        <strain evidence="8">Wuqing</strain>
    </source>
</reference>
<dbReference type="EMBL" id="JWZT01004294">
    <property type="protein sequence ID" value="KII64408.1"/>
    <property type="molecule type" value="Genomic_DNA"/>
</dbReference>